<dbReference type="GO" id="GO:0016887">
    <property type="term" value="F:ATP hydrolysis activity"/>
    <property type="evidence" value="ECO:0007669"/>
    <property type="project" value="InterPro"/>
</dbReference>
<reference evidence="2 3" key="1">
    <citation type="journal article" date="2019" name="PLoS Biol.">
        <title>Sex chromosomes control vertical transmission of feminizing Wolbachia symbionts in an isopod.</title>
        <authorList>
            <person name="Becking T."/>
            <person name="Chebbi M.A."/>
            <person name="Giraud I."/>
            <person name="Moumen B."/>
            <person name="Laverre T."/>
            <person name="Caubet Y."/>
            <person name="Peccoud J."/>
            <person name="Gilbert C."/>
            <person name="Cordaux R."/>
        </authorList>
    </citation>
    <scope>NUCLEOTIDE SEQUENCE [LARGE SCALE GENOMIC DNA]</scope>
    <source>
        <strain evidence="2">ANa2</strain>
        <tissue evidence="2">Whole body excluding digestive tract and cuticle</tissue>
    </source>
</reference>
<keyword evidence="3" id="KW-1185">Reference proteome</keyword>
<organism evidence="2 3">
    <name type="scientific">Armadillidium nasatum</name>
    <dbReference type="NCBI Taxonomy" id="96803"/>
    <lineage>
        <taxon>Eukaryota</taxon>
        <taxon>Metazoa</taxon>
        <taxon>Ecdysozoa</taxon>
        <taxon>Arthropoda</taxon>
        <taxon>Crustacea</taxon>
        <taxon>Multicrustacea</taxon>
        <taxon>Malacostraca</taxon>
        <taxon>Eumalacostraca</taxon>
        <taxon>Peracarida</taxon>
        <taxon>Isopoda</taxon>
        <taxon>Oniscidea</taxon>
        <taxon>Crinocheta</taxon>
        <taxon>Armadillidiidae</taxon>
        <taxon>Armadillidium</taxon>
    </lineage>
</organism>
<comment type="caution">
    <text evidence="2">The sequence shown here is derived from an EMBL/GenBank/DDBJ whole genome shotgun (WGS) entry which is preliminary data.</text>
</comment>
<dbReference type="InterPro" id="IPR003959">
    <property type="entry name" value="ATPase_AAA_core"/>
</dbReference>
<dbReference type="Proteomes" id="UP000326759">
    <property type="component" value="Unassembled WGS sequence"/>
</dbReference>
<dbReference type="Gene3D" id="3.40.50.300">
    <property type="entry name" value="P-loop containing nucleotide triphosphate hydrolases"/>
    <property type="match status" value="1"/>
</dbReference>
<evidence type="ECO:0000259" key="1">
    <source>
        <dbReference type="Pfam" id="PF00004"/>
    </source>
</evidence>
<evidence type="ECO:0000313" key="3">
    <source>
        <dbReference type="Proteomes" id="UP000326759"/>
    </source>
</evidence>
<dbReference type="EMBL" id="SEYY01003489">
    <property type="protein sequence ID" value="KAB7504267.1"/>
    <property type="molecule type" value="Genomic_DNA"/>
</dbReference>
<dbReference type="SUPFAM" id="SSF52540">
    <property type="entry name" value="P-loop containing nucleoside triphosphate hydrolases"/>
    <property type="match status" value="1"/>
</dbReference>
<dbReference type="InterPro" id="IPR027417">
    <property type="entry name" value="P-loop_NTPase"/>
</dbReference>
<proteinExistence type="predicted"/>
<gene>
    <name evidence="2" type="ORF">Anas_08415</name>
</gene>
<evidence type="ECO:0000313" key="2">
    <source>
        <dbReference type="EMBL" id="KAB7504267.1"/>
    </source>
</evidence>
<name>A0A5N5TDG5_9CRUS</name>
<dbReference type="Pfam" id="PF00004">
    <property type="entry name" value="AAA"/>
    <property type="match status" value="1"/>
</dbReference>
<protein>
    <recommendedName>
        <fullName evidence="1">ATPase AAA-type core domain-containing protein</fullName>
    </recommendedName>
</protein>
<dbReference type="GO" id="GO:0005524">
    <property type="term" value="F:ATP binding"/>
    <property type="evidence" value="ECO:0007669"/>
    <property type="project" value="InterPro"/>
</dbReference>
<sequence length="291" mass="32531">MHDTSDKVIVKSYKTVFNSIYQACCMPDKLMKILKFNYGDVAYLKVDEKGLICQVLPKVLLNLDPDFEVIASYQVMHNVSHLKDFHSDKTIKISMNNITPLIVKDILEINISIVMVSVDSVVKARKCYDSFKQSVKSLLKLYKVMDKTIISCLSNPMAEFLGIAYITINNTSLSNKKDEVKFIGRIITETGITISSIESEERHLSLVKNYSLLGGLEPILTDLKNMVFCCWNDSTKMKTSAGGVLLVGPPGCGKSSLVQQLCYETKASYISTAAAELQSPYEGETFKNFKK</sequence>
<feature type="domain" description="ATPase AAA-type core" evidence="1">
    <location>
        <begin position="244"/>
        <end position="290"/>
    </location>
</feature>
<dbReference type="AlphaFoldDB" id="A0A5N5TDG5"/>
<accession>A0A5N5TDG5</accession>